<organism evidence="1 2">
    <name type="scientific">Zymoseptoria tritici (strain ST99CH_3D7)</name>
    <dbReference type="NCBI Taxonomy" id="1276538"/>
    <lineage>
        <taxon>Eukaryota</taxon>
        <taxon>Fungi</taxon>
        <taxon>Dikarya</taxon>
        <taxon>Ascomycota</taxon>
        <taxon>Pezizomycotina</taxon>
        <taxon>Dothideomycetes</taxon>
        <taxon>Dothideomycetidae</taxon>
        <taxon>Mycosphaerellales</taxon>
        <taxon>Mycosphaerellaceae</taxon>
        <taxon>Zymoseptoria</taxon>
    </lineage>
</organism>
<sequence>MPSATDESFFDGGWQDDDERIDLYALFVLDDVPVAAIEEVIRRNLEDSDDSNLWLADDYNNLPDLPDFELNLGTLGATEAPLDPNWQSPFGGKTLQDAARYLRSVPKPRKPLCKTYFVVLDGTFYQKHDQVFVCKVLESGEVQSVPCEAARVSVYLGGHDRSYWDQDLDNWEDEGLAVMSND</sequence>
<dbReference type="AlphaFoldDB" id="A0A1X7RIU2"/>
<proteinExistence type="predicted"/>
<reference evidence="1 2" key="1">
    <citation type="submission" date="2016-06" db="EMBL/GenBank/DDBJ databases">
        <authorList>
            <person name="Kjaerup R.B."/>
            <person name="Dalgaard T.S."/>
            <person name="Juul-Madsen H.R."/>
        </authorList>
    </citation>
    <scope>NUCLEOTIDE SEQUENCE [LARGE SCALE GENOMIC DNA]</scope>
</reference>
<evidence type="ECO:0000313" key="1">
    <source>
        <dbReference type="EMBL" id="SMQ47339.1"/>
    </source>
</evidence>
<dbReference type="EMBL" id="LT853693">
    <property type="protein sequence ID" value="SMQ47339.1"/>
    <property type="molecule type" value="Genomic_DNA"/>
</dbReference>
<protein>
    <submittedName>
        <fullName evidence="1">Uncharacterized protein</fullName>
    </submittedName>
</protein>
<evidence type="ECO:0000313" key="2">
    <source>
        <dbReference type="Proteomes" id="UP000215127"/>
    </source>
</evidence>
<dbReference type="STRING" id="1276538.A0A1X7RIU2"/>
<gene>
    <name evidence="1" type="ORF">ZT3D7_G2486</name>
</gene>
<keyword evidence="2" id="KW-1185">Reference proteome</keyword>
<dbReference type="Proteomes" id="UP000215127">
    <property type="component" value="Chromosome 2"/>
</dbReference>
<name>A0A1X7RIU2_ZYMT9</name>
<accession>A0A1X7RIU2</accession>